<dbReference type="Pfam" id="PF02769">
    <property type="entry name" value="AIRS_C"/>
    <property type="match status" value="1"/>
</dbReference>
<dbReference type="InterPro" id="IPR016188">
    <property type="entry name" value="PurM-like_N"/>
</dbReference>
<reference evidence="3" key="2">
    <citation type="journal article" date="2022" name="Microbiol. Resour. Announc.">
        <title>Metagenome Sequencing to Explore Phylogenomics of Terrestrial Cyanobacteria.</title>
        <authorList>
            <person name="Ward R.D."/>
            <person name="Stajich J.E."/>
            <person name="Johansen J.R."/>
            <person name="Huntemann M."/>
            <person name="Clum A."/>
            <person name="Foster B."/>
            <person name="Foster B."/>
            <person name="Roux S."/>
            <person name="Palaniappan K."/>
            <person name="Varghese N."/>
            <person name="Mukherjee S."/>
            <person name="Reddy T.B.K."/>
            <person name="Daum C."/>
            <person name="Copeland A."/>
            <person name="Chen I.A."/>
            <person name="Ivanova N.N."/>
            <person name="Kyrpides N.C."/>
            <person name="Shapiro N."/>
            <person name="Eloe-Fadrosh E.A."/>
            <person name="Pietrasiak N."/>
        </authorList>
    </citation>
    <scope>NUCLEOTIDE SEQUENCE</scope>
    <source>
        <strain evidence="3">CPER-KK1</strain>
    </source>
</reference>
<protein>
    <submittedName>
        <fullName evidence="3">Sll0787 family AIR synthase-like protein</fullName>
    </submittedName>
</protein>
<dbReference type="PIRSF" id="PIRSF036540">
    <property type="entry name" value="UCP036540_AIR"/>
    <property type="match status" value="1"/>
</dbReference>
<dbReference type="Gene3D" id="3.90.650.10">
    <property type="entry name" value="PurM-like C-terminal domain"/>
    <property type="match status" value="1"/>
</dbReference>
<accession>A0A951PT54</accession>
<dbReference type="CDD" id="cd02192">
    <property type="entry name" value="PurM-like3"/>
    <property type="match status" value="1"/>
</dbReference>
<evidence type="ECO:0000259" key="1">
    <source>
        <dbReference type="Pfam" id="PF00586"/>
    </source>
</evidence>
<proteinExistence type="predicted"/>
<name>A0A951PT54_9CYAN</name>
<dbReference type="GO" id="GO:0009030">
    <property type="term" value="F:thiamine-phosphate kinase activity"/>
    <property type="evidence" value="ECO:0007669"/>
    <property type="project" value="InterPro"/>
</dbReference>
<comment type="caution">
    <text evidence="3">The sequence shown here is derived from an EMBL/GenBank/DDBJ whole genome shotgun (WGS) entry which is preliminary data.</text>
</comment>
<dbReference type="InterPro" id="IPR010918">
    <property type="entry name" value="PurM-like_C_dom"/>
</dbReference>
<gene>
    <name evidence="3" type="ORF">KME25_28750</name>
</gene>
<dbReference type="InterPro" id="IPR011413">
    <property type="entry name" value="UCP036540_AIR"/>
</dbReference>
<dbReference type="Proteomes" id="UP000753908">
    <property type="component" value="Unassembled WGS sequence"/>
</dbReference>
<reference evidence="3" key="1">
    <citation type="submission" date="2021-05" db="EMBL/GenBank/DDBJ databases">
        <authorList>
            <person name="Pietrasiak N."/>
            <person name="Ward R."/>
            <person name="Stajich J.E."/>
            <person name="Kurbessoian T."/>
        </authorList>
    </citation>
    <scope>NUCLEOTIDE SEQUENCE</scope>
    <source>
        <strain evidence="3">CPER-KK1</strain>
    </source>
</reference>
<dbReference type="EMBL" id="JAHHIF010000061">
    <property type="protein sequence ID" value="MBW4548394.1"/>
    <property type="molecule type" value="Genomic_DNA"/>
</dbReference>
<organism evidence="3 4">
    <name type="scientific">Symplocastrum torsivum CPER-KK1</name>
    <dbReference type="NCBI Taxonomy" id="450513"/>
    <lineage>
        <taxon>Bacteria</taxon>
        <taxon>Bacillati</taxon>
        <taxon>Cyanobacteriota</taxon>
        <taxon>Cyanophyceae</taxon>
        <taxon>Oscillatoriophycideae</taxon>
        <taxon>Oscillatoriales</taxon>
        <taxon>Microcoleaceae</taxon>
        <taxon>Symplocastrum</taxon>
    </lineage>
</organism>
<dbReference type="Pfam" id="PF00586">
    <property type="entry name" value="AIRS"/>
    <property type="match status" value="1"/>
</dbReference>
<evidence type="ECO:0000313" key="3">
    <source>
        <dbReference type="EMBL" id="MBW4548394.1"/>
    </source>
</evidence>
<dbReference type="AlphaFoldDB" id="A0A951PT54"/>
<sequence length="325" mass="35364">MLSELAAQLRQALGILQKQDIQTAAQALGQSVGFNSSTKILLGDDCAAIPDLEGYLLLAAEGMWPLLVETEPWFAGWCAVLVNICDIYAMGGRPIALADTLWSQSISASQPLWDGMKAAAQTYNVPIVGGHTNCHSPYNALSVAILGRAKRLIASFNAQPGDLLLVATDFRGKPHPKHPFWDAATAADPLQLREDLELLPRLAEAGLCDAGKDISMGGIIGTLLMLLETSGCGAILDLDRVPCPDGLPLERWLLCFPSYGFLLSVRPDQVATVQSKFRYRDLVCEVVGEVQSTQELILKSQEESVVFWDLSEQRLTGFAREKVKR</sequence>
<dbReference type="Gene3D" id="3.30.1330.10">
    <property type="entry name" value="PurM-like, N-terminal domain"/>
    <property type="match status" value="1"/>
</dbReference>
<feature type="domain" description="PurM-like C-terminal" evidence="2">
    <location>
        <begin position="183"/>
        <end position="298"/>
    </location>
</feature>
<dbReference type="NCBIfam" id="TIGR04049">
    <property type="entry name" value="AIR_rel_sll0787"/>
    <property type="match status" value="1"/>
</dbReference>
<dbReference type="PANTHER" id="PTHR30270">
    <property type="entry name" value="THIAMINE-MONOPHOSPHATE KINASE"/>
    <property type="match status" value="1"/>
</dbReference>
<dbReference type="GO" id="GO:0009228">
    <property type="term" value="P:thiamine biosynthetic process"/>
    <property type="evidence" value="ECO:0007669"/>
    <property type="project" value="InterPro"/>
</dbReference>
<dbReference type="InterPro" id="IPR006283">
    <property type="entry name" value="ThiL-like"/>
</dbReference>
<evidence type="ECO:0000259" key="2">
    <source>
        <dbReference type="Pfam" id="PF02769"/>
    </source>
</evidence>
<evidence type="ECO:0000313" key="4">
    <source>
        <dbReference type="Proteomes" id="UP000753908"/>
    </source>
</evidence>
<dbReference type="InterPro" id="IPR036676">
    <property type="entry name" value="PurM-like_C_sf"/>
</dbReference>
<dbReference type="SUPFAM" id="SSF56042">
    <property type="entry name" value="PurM C-terminal domain-like"/>
    <property type="match status" value="1"/>
</dbReference>
<dbReference type="SUPFAM" id="SSF55326">
    <property type="entry name" value="PurM N-terminal domain-like"/>
    <property type="match status" value="1"/>
</dbReference>
<dbReference type="InterPro" id="IPR036921">
    <property type="entry name" value="PurM-like_N_sf"/>
</dbReference>
<dbReference type="InterPro" id="IPR024030">
    <property type="entry name" value="AIR_synthase-rel_sll0787"/>
</dbReference>
<feature type="domain" description="PurM-like N-terminal" evidence="1">
    <location>
        <begin position="43"/>
        <end position="148"/>
    </location>
</feature>
<dbReference type="PANTHER" id="PTHR30270:SF0">
    <property type="entry name" value="THIAMINE-MONOPHOSPHATE KINASE"/>
    <property type="match status" value="1"/>
</dbReference>